<dbReference type="PROSITE" id="PS50076">
    <property type="entry name" value="DNAJ_2"/>
    <property type="match status" value="1"/>
</dbReference>
<evidence type="ECO:0000256" key="1">
    <source>
        <dbReference type="SAM" id="Phobius"/>
    </source>
</evidence>
<dbReference type="SMART" id="SM00271">
    <property type="entry name" value="DnaJ"/>
    <property type="match status" value="1"/>
</dbReference>
<evidence type="ECO:0000313" key="4">
    <source>
        <dbReference type="Proteomes" id="UP000515861"/>
    </source>
</evidence>
<dbReference type="KEGG" id="ssau:H8M03_00730"/>
<dbReference type="EMBL" id="CP060697">
    <property type="protein sequence ID" value="QNM82926.1"/>
    <property type="molecule type" value="Genomic_DNA"/>
</dbReference>
<protein>
    <submittedName>
        <fullName evidence="3">J domain-containing protein</fullName>
    </submittedName>
</protein>
<keyword evidence="1" id="KW-1133">Transmembrane helix</keyword>
<dbReference type="Gene3D" id="1.10.287.110">
    <property type="entry name" value="DnaJ domain"/>
    <property type="match status" value="1"/>
</dbReference>
<gene>
    <name evidence="3" type="ORF">H8M03_00730</name>
</gene>
<evidence type="ECO:0000313" key="3">
    <source>
        <dbReference type="EMBL" id="QNM82926.1"/>
    </source>
</evidence>
<keyword evidence="1" id="KW-0812">Transmembrane</keyword>
<reference evidence="3 4" key="1">
    <citation type="submission" date="2020-08" db="EMBL/GenBank/DDBJ databases">
        <title>Sphingomonas sp. sand1-3 16S ribosomal RNA gene Genome sequencing and assembly.</title>
        <authorList>
            <person name="Kang M."/>
        </authorList>
    </citation>
    <scope>NUCLEOTIDE SEQUENCE [LARGE SCALE GENOMIC DNA]</scope>
    <source>
        <strain evidence="4">sand1-3</strain>
    </source>
</reference>
<evidence type="ECO:0000259" key="2">
    <source>
        <dbReference type="PROSITE" id="PS50076"/>
    </source>
</evidence>
<dbReference type="RefSeq" id="WP_187479881.1">
    <property type="nucleotide sequence ID" value="NZ_CP060697.1"/>
</dbReference>
<organism evidence="3 4">
    <name type="scientific">Sphingomonas sabuli</name>
    <dbReference type="NCBI Taxonomy" id="2764186"/>
    <lineage>
        <taxon>Bacteria</taxon>
        <taxon>Pseudomonadati</taxon>
        <taxon>Pseudomonadota</taxon>
        <taxon>Alphaproteobacteria</taxon>
        <taxon>Sphingomonadales</taxon>
        <taxon>Sphingomonadaceae</taxon>
        <taxon>Sphingomonas</taxon>
    </lineage>
</organism>
<proteinExistence type="predicted"/>
<sequence>MRGDESAYAALGLRPGAPRAQVDEAYRRLIKQFHPDRTGGDGGRAAEINRAYTLLRRDLPAAAPYRSVPVHVRPMPKRRRRSRAGWLLIIAICAGIGVYAAQLERRAPVVLSGGWPDAPTPLRIGGSFDEPLHGAVVDNAIRNASQFHLAGDSDGAVEYSRNCYQKVRAKPNLALFDACAAFDESTIVLGADSPDTMGRFEGSAVLGRQLAAARAISNDMLGADSRLHQIRSRVELALLPRIDEAAARPPD</sequence>
<dbReference type="InterPro" id="IPR036869">
    <property type="entry name" value="J_dom_sf"/>
</dbReference>
<keyword evidence="1" id="KW-0472">Membrane</keyword>
<dbReference type="Proteomes" id="UP000515861">
    <property type="component" value="Chromosome"/>
</dbReference>
<dbReference type="Pfam" id="PF00226">
    <property type="entry name" value="DnaJ"/>
    <property type="match status" value="1"/>
</dbReference>
<keyword evidence="4" id="KW-1185">Reference proteome</keyword>
<feature type="transmembrane region" description="Helical" evidence="1">
    <location>
        <begin position="84"/>
        <end position="101"/>
    </location>
</feature>
<dbReference type="AlphaFoldDB" id="A0A7G9L2S7"/>
<feature type="domain" description="J" evidence="2">
    <location>
        <begin position="6"/>
        <end position="85"/>
    </location>
</feature>
<name>A0A7G9L2S7_9SPHN</name>
<accession>A0A7G9L2S7</accession>
<dbReference type="SUPFAM" id="SSF46565">
    <property type="entry name" value="Chaperone J-domain"/>
    <property type="match status" value="1"/>
</dbReference>
<dbReference type="InterPro" id="IPR001623">
    <property type="entry name" value="DnaJ_domain"/>
</dbReference>
<dbReference type="CDD" id="cd06257">
    <property type="entry name" value="DnaJ"/>
    <property type="match status" value="1"/>
</dbReference>